<gene>
    <name evidence="3" type="ORF">PFISCL1PPCAC_4655</name>
</gene>
<dbReference type="EMBL" id="BTSY01000002">
    <property type="protein sequence ID" value="GMT13358.1"/>
    <property type="molecule type" value="Genomic_DNA"/>
</dbReference>
<feature type="transmembrane region" description="Helical" evidence="1">
    <location>
        <begin position="36"/>
        <end position="59"/>
    </location>
</feature>
<evidence type="ECO:0000256" key="1">
    <source>
        <dbReference type="SAM" id="Phobius"/>
    </source>
</evidence>
<keyword evidence="1" id="KW-1133">Transmembrane helix</keyword>
<dbReference type="Proteomes" id="UP001432322">
    <property type="component" value="Unassembled WGS sequence"/>
</dbReference>
<proteinExistence type="predicted"/>
<accession>A0AAV5V4S5</accession>
<sequence>MSSIQSFHRRLCVLFVMLLSILGVAAEKEYTPEEKAWIRRIGVIIMFSLFFSAIGWLFCKYHLISYRMRKAGRPQPQPWVRRVRPPMNTVKKQERVEEWMTEMDKALLNTTQPRHT</sequence>
<keyword evidence="4" id="KW-1185">Reference proteome</keyword>
<comment type="caution">
    <text evidence="3">The sequence shown here is derived from an EMBL/GenBank/DDBJ whole genome shotgun (WGS) entry which is preliminary data.</text>
</comment>
<dbReference type="AlphaFoldDB" id="A0AAV5V4S5"/>
<organism evidence="3 4">
    <name type="scientific">Pristionchus fissidentatus</name>
    <dbReference type="NCBI Taxonomy" id="1538716"/>
    <lineage>
        <taxon>Eukaryota</taxon>
        <taxon>Metazoa</taxon>
        <taxon>Ecdysozoa</taxon>
        <taxon>Nematoda</taxon>
        <taxon>Chromadorea</taxon>
        <taxon>Rhabditida</taxon>
        <taxon>Rhabditina</taxon>
        <taxon>Diplogasteromorpha</taxon>
        <taxon>Diplogasteroidea</taxon>
        <taxon>Neodiplogasteridae</taxon>
        <taxon>Pristionchus</taxon>
    </lineage>
</organism>
<reference evidence="3" key="1">
    <citation type="submission" date="2023-10" db="EMBL/GenBank/DDBJ databases">
        <title>Genome assembly of Pristionchus species.</title>
        <authorList>
            <person name="Yoshida K."/>
            <person name="Sommer R.J."/>
        </authorList>
    </citation>
    <scope>NUCLEOTIDE SEQUENCE</scope>
    <source>
        <strain evidence="3">RS5133</strain>
    </source>
</reference>
<feature type="signal peptide" evidence="2">
    <location>
        <begin position="1"/>
        <end position="26"/>
    </location>
</feature>
<feature type="non-terminal residue" evidence="3">
    <location>
        <position position="116"/>
    </location>
</feature>
<evidence type="ECO:0000313" key="4">
    <source>
        <dbReference type="Proteomes" id="UP001432322"/>
    </source>
</evidence>
<feature type="chain" id="PRO_5043517926" description="Transmembrane protein" evidence="2">
    <location>
        <begin position="27"/>
        <end position="116"/>
    </location>
</feature>
<name>A0AAV5V4S5_9BILA</name>
<keyword evidence="2" id="KW-0732">Signal</keyword>
<protein>
    <recommendedName>
        <fullName evidence="5">Transmembrane protein</fullName>
    </recommendedName>
</protein>
<keyword evidence="1" id="KW-0812">Transmembrane</keyword>
<keyword evidence="1" id="KW-0472">Membrane</keyword>
<evidence type="ECO:0008006" key="5">
    <source>
        <dbReference type="Google" id="ProtNLM"/>
    </source>
</evidence>
<evidence type="ECO:0000256" key="2">
    <source>
        <dbReference type="SAM" id="SignalP"/>
    </source>
</evidence>
<evidence type="ECO:0000313" key="3">
    <source>
        <dbReference type="EMBL" id="GMT13358.1"/>
    </source>
</evidence>